<accession>A0A9W9PHA7</accession>
<proteinExistence type="predicted"/>
<dbReference type="EMBL" id="JAPQKS010000002">
    <property type="protein sequence ID" value="KAJ5246734.1"/>
    <property type="molecule type" value="Genomic_DNA"/>
</dbReference>
<sequence length="86" mass="9624">MIWSFPDICEAPKANLYIDQCGTDMTFIDEGPEFFEKCGFQLEVADKKYTASKLDALDDDNPCSGHCDSSSLMGSLRFQKLEIPFG</sequence>
<dbReference type="GeneID" id="83198317"/>
<evidence type="ECO:0000313" key="2">
    <source>
        <dbReference type="Proteomes" id="UP001150941"/>
    </source>
</evidence>
<organism evidence="1 2">
    <name type="scientific">Penicillium chermesinum</name>
    <dbReference type="NCBI Taxonomy" id="63820"/>
    <lineage>
        <taxon>Eukaryota</taxon>
        <taxon>Fungi</taxon>
        <taxon>Dikarya</taxon>
        <taxon>Ascomycota</taxon>
        <taxon>Pezizomycotina</taxon>
        <taxon>Eurotiomycetes</taxon>
        <taxon>Eurotiomycetidae</taxon>
        <taxon>Eurotiales</taxon>
        <taxon>Aspergillaceae</taxon>
        <taxon>Penicillium</taxon>
    </lineage>
</organism>
<protein>
    <submittedName>
        <fullName evidence="1">Uncharacterized protein</fullName>
    </submittedName>
</protein>
<reference evidence="1" key="1">
    <citation type="submission" date="2022-11" db="EMBL/GenBank/DDBJ databases">
        <authorList>
            <person name="Petersen C."/>
        </authorList>
    </citation>
    <scope>NUCLEOTIDE SEQUENCE</scope>
    <source>
        <strain evidence="1">IBT 19713</strain>
    </source>
</reference>
<dbReference type="Proteomes" id="UP001150941">
    <property type="component" value="Unassembled WGS sequence"/>
</dbReference>
<dbReference type="OrthoDB" id="4367172at2759"/>
<gene>
    <name evidence="1" type="ORF">N7468_001717</name>
</gene>
<dbReference type="AlphaFoldDB" id="A0A9W9PHA7"/>
<name>A0A9W9PHA7_9EURO</name>
<comment type="caution">
    <text evidence="1">The sequence shown here is derived from an EMBL/GenBank/DDBJ whole genome shotgun (WGS) entry which is preliminary data.</text>
</comment>
<reference evidence="1" key="2">
    <citation type="journal article" date="2023" name="IMA Fungus">
        <title>Comparative genomic study of the Penicillium genus elucidates a diverse pangenome and 15 lateral gene transfer events.</title>
        <authorList>
            <person name="Petersen C."/>
            <person name="Sorensen T."/>
            <person name="Nielsen M.R."/>
            <person name="Sondergaard T.E."/>
            <person name="Sorensen J.L."/>
            <person name="Fitzpatrick D.A."/>
            <person name="Frisvad J.C."/>
            <person name="Nielsen K.L."/>
        </authorList>
    </citation>
    <scope>NUCLEOTIDE SEQUENCE</scope>
    <source>
        <strain evidence="1">IBT 19713</strain>
    </source>
</reference>
<evidence type="ECO:0000313" key="1">
    <source>
        <dbReference type="EMBL" id="KAJ5246734.1"/>
    </source>
</evidence>
<dbReference type="RefSeq" id="XP_058334155.1">
    <property type="nucleotide sequence ID" value="XM_058471014.1"/>
</dbReference>
<keyword evidence="2" id="KW-1185">Reference proteome</keyword>